<feature type="transmembrane region" description="Helical" evidence="1">
    <location>
        <begin position="9"/>
        <end position="29"/>
    </location>
</feature>
<dbReference type="EMBL" id="JQIF01000033">
    <property type="protein sequence ID" value="KGJ53749.1"/>
    <property type="molecule type" value="Genomic_DNA"/>
</dbReference>
<keyword evidence="1" id="KW-0472">Membrane</keyword>
<keyword evidence="1" id="KW-1133">Transmembrane helix</keyword>
<proteinExistence type="predicted"/>
<dbReference type="Proteomes" id="UP000030008">
    <property type="component" value="Unassembled WGS sequence"/>
</dbReference>
<evidence type="ECO:0008006" key="4">
    <source>
        <dbReference type="Google" id="ProtNLM"/>
    </source>
</evidence>
<feature type="transmembrane region" description="Helical" evidence="1">
    <location>
        <begin position="41"/>
        <end position="58"/>
    </location>
</feature>
<keyword evidence="1" id="KW-0812">Transmembrane</keyword>
<evidence type="ECO:0000313" key="3">
    <source>
        <dbReference type="Proteomes" id="UP000030008"/>
    </source>
</evidence>
<protein>
    <recommendedName>
        <fullName evidence="4">DUF3021 family protein</fullName>
    </recommendedName>
</protein>
<feature type="transmembrane region" description="Helical" evidence="1">
    <location>
        <begin position="99"/>
        <end position="117"/>
    </location>
</feature>
<accession>A0A099I711</accession>
<dbReference type="AlphaFoldDB" id="A0A099I711"/>
<sequence>MKSFLKNYVPYGCMCFTAILLINACSAFLHNTPLILDAASLLRDFGICMLLIIADYGINEYMEFKTYRSFVITEFLILTGIFLILNNAGHLDTLQVRSIISQILSMAVILGTIRLYIAYSFRKEIDDLNEHLK</sequence>
<evidence type="ECO:0000256" key="1">
    <source>
        <dbReference type="SAM" id="Phobius"/>
    </source>
</evidence>
<organism evidence="2 3">
    <name type="scientific">Clostridium innocuum</name>
    <dbReference type="NCBI Taxonomy" id="1522"/>
    <lineage>
        <taxon>Bacteria</taxon>
        <taxon>Bacillati</taxon>
        <taxon>Bacillota</taxon>
        <taxon>Clostridia</taxon>
        <taxon>Eubacteriales</taxon>
        <taxon>Clostridiaceae</taxon>
        <taxon>Clostridium</taxon>
    </lineage>
</organism>
<reference evidence="2 3" key="1">
    <citation type="submission" date="2014-08" db="EMBL/GenBank/DDBJ databases">
        <title>Clostridium innocuum, an unnegligible vancomycin-resistant pathogen causing extra-intestinal infections.</title>
        <authorList>
            <person name="Feng Y."/>
            <person name="Chiu C.-H."/>
        </authorList>
    </citation>
    <scope>NUCLEOTIDE SEQUENCE [LARGE SCALE GENOMIC DNA]</scope>
    <source>
        <strain evidence="2 3">AN88</strain>
    </source>
</reference>
<dbReference type="RefSeq" id="WP_044904771.1">
    <property type="nucleotide sequence ID" value="NZ_JQIF01000033.1"/>
</dbReference>
<comment type="caution">
    <text evidence="2">The sequence shown here is derived from an EMBL/GenBank/DDBJ whole genome shotgun (WGS) entry which is preliminary data.</text>
</comment>
<name>A0A099I711_CLOIN</name>
<feature type="transmembrane region" description="Helical" evidence="1">
    <location>
        <begin position="70"/>
        <end position="87"/>
    </location>
</feature>
<gene>
    <name evidence="2" type="ORF">CIAN88_07160</name>
</gene>
<evidence type="ECO:0000313" key="2">
    <source>
        <dbReference type="EMBL" id="KGJ53749.1"/>
    </source>
</evidence>